<name>A0A1H8M179_9PROT</name>
<dbReference type="RefSeq" id="WP_090316289.1">
    <property type="nucleotide sequence ID" value="NZ_FNOE01000004.1"/>
</dbReference>
<sequence>MTHRTTITLDDEIFAFLDQVAGDNRSAYINALLKQERSNFLKQALIKANQEEAEDADYQDELQSWESTLSDGLIND</sequence>
<organism evidence="2 3">
    <name type="scientific">Nitrosomonas oligotropha</name>
    <dbReference type="NCBI Taxonomy" id="42354"/>
    <lineage>
        <taxon>Bacteria</taxon>
        <taxon>Pseudomonadati</taxon>
        <taxon>Pseudomonadota</taxon>
        <taxon>Betaproteobacteria</taxon>
        <taxon>Nitrosomonadales</taxon>
        <taxon>Nitrosomonadaceae</taxon>
        <taxon>Nitrosomonas</taxon>
    </lineage>
</organism>
<dbReference type="OrthoDB" id="517697at2"/>
<proteinExistence type="predicted"/>
<dbReference type="EMBL" id="FODO01000004">
    <property type="protein sequence ID" value="SEO11164.1"/>
    <property type="molecule type" value="Genomic_DNA"/>
</dbReference>
<protein>
    <submittedName>
        <fullName evidence="2">Antitoxin CcdA</fullName>
    </submittedName>
</protein>
<feature type="coiled-coil region" evidence="1">
    <location>
        <begin position="41"/>
        <end position="68"/>
    </location>
</feature>
<keyword evidence="1" id="KW-0175">Coiled coil</keyword>
<dbReference type="STRING" id="42354.SAMN05216333_104131"/>
<keyword evidence="3" id="KW-1185">Reference proteome</keyword>
<accession>A0A1H8M179</accession>
<evidence type="ECO:0000313" key="2">
    <source>
        <dbReference type="EMBL" id="SEO11164.1"/>
    </source>
</evidence>
<reference evidence="3" key="1">
    <citation type="submission" date="2016-10" db="EMBL/GenBank/DDBJ databases">
        <authorList>
            <person name="Varghese N."/>
            <person name="Submissions S."/>
        </authorList>
    </citation>
    <scope>NUCLEOTIDE SEQUENCE [LARGE SCALE GENOMIC DNA]</scope>
    <source>
        <strain evidence="3">Nm76</strain>
    </source>
</reference>
<dbReference type="Proteomes" id="UP000198814">
    <property type="component" value="Unassembled WGS sequence"/>
</dbReference>
<dbReference type="AlphaFoldDB" id="A0A1H8M179"/>
<evidence type="ECO:0000256" key="1">
    <source>
        <dbReference type="SAM" id="Coils"/>
    </source>
</evidence>
<evidence type="ECO:0000313" key="3">
    <source>
        <dbReference type="Proteomes" id="UP000198814"/>
    </source>
</evidence>
<gene>
    <name evidence="2" type="ORF">SAMN05216333_104131</name>
</gene>